<dbReference type="AlphaFoldDB" id="A0A6I4VNA6"/>
<dbReference type="Proteomes" id="UP000430692">
    <property type="component" value="Unassembled WGS sequence"/>
</dbReference>
<reference evidence="9 10" key="1">
    <citation type="submission" date="2019-12" db="EMBL/GenBank/DDBJ databases">
        <title>Whole-genome analyses of novel actinobacteria.</title>
        <authorList>
            <person name="Sahin N."/>
            <person name="Saygin H."/>
        </authorList>
    </citation>
    <scope>NUCLEOTIDE SEQUENCE [LARGE SCALE GENOMIC DNA]</scope>
    <source>
        <strain evidence="9 10">KC615</strain>
    </source>
</reference>
<feature type="transmembrane region" description="Helical" evidence="8">
    <location>
        <begin position="81"/>
        <end position="101"/>
    </location>
</feature>
<feature type="transmembrane region" description="Helical" evidence="8">
    <location>
        <begin position="121"/>
        <end position="138"/>
    </location>
</feature>
<evidence type="ECO:0000313" key="10">
    <source>
        <dbReference type="Proteomes" id="UP000430692"/>
    </source>
</evidence>
<dbReference type="GO" id="GO:0016020">
    <property type="term" value="C:membrane"/>
    <property type="evidence" value="ECO:0007669"/>
    <property type="project" value="UniProtKB-SubCell"/>
</dbReference>
<evidence type="ECO:0000256" key="6">
    <source>
        <dbReference type="ARBA" id="ARBA00022989"/>
    </source>
</evidence>
<feature type="transmembrane region" description="Helical" evidence="8">
    <location>
        <begin position="336"/>
        <end position="357"/>
    </location>
</feature>
<dbReference type="GO" id="GO:0009847">
    <property type="term" value="P:spore germination"/>
    <property type="evidence" value="ECO:0007669"/>
    <property type="project" value="InterPro"/>
</dbReference>
<organism evidence="9 10">
    <name type="scientific">Shimazuella alba</name>
    <dbReference type="NCBI Taxonomy" id="2690964"/>
    <lineage>
        <taxon>Bacteria</taxon>
        <taxon>Bacillati</taxon>
        <taxon>Bacillota</taxon>
        <taxon>Bacilli</taxon>
        <taxon>Bacillales</taxon>
        <taxon>Thermoactinomycetaceae</taxon>
        <taxon>Shimazuella</taxon>
    </lineage>
</organism>
<evidence type="ECO:0000256" key="8">
    <source>
        <dbReference type="SAM" id="Phobius"/>
    </source>
</evidence>
<keyword evidence="6 8" id="KW-1133">Transmembrane helix</keyword>
<feature type="transmembrane region" description="Helical" evidence="8">
    <location>
        <begin position="220"/>
        <end position="241"/>
    </location>
</feature>
<accession>A0A6I4VNA6</accession>
<feature type="transmembrane region" description="Helical" evidence="8">
    <location>
        <begin position="12"/>
        <end position="35"/>
    </location>
</feature>
<feature type="transmembrane region" description="Helical" evidence="8">
    <location>
        <begin position="270"/>
        <end position="295"/>
    </location>
</feature>
<dbReference type="Gene3D" id="1.20.1740.10">
    <property type="entry name" value="Amino acid/polyamine transporter I"/>
    <property type="match status" value="1"/>
</dbReference>
<dbReference type="EMBL" id="WUUL01000001">
    <property type="protein sequence ID" value="MXQ52513.1"/>
    <property type="molecule type" value="Genomic_DNA"/>
</dbReference>
<dbReference type="Pfam" id="PF03845">
    <property type="entry name" value="Spore_permease"/>
    <property type="match status" value="1"/>
</dbReference>
<feature type="transmembrane region" description="Helical" evidence="8">
    <location>
        <begin position="147"/>
        <end position="167"/>
    </location>
</feature>
<dbReference type="RefSeq" id="WP_160799527.1">
    <property type="nucleotide sequence ID" value="NZ_WUUL01000001.1"/>
</dbReference>
<evidence type="ECO:0000256" key="5">
    <source>
        <dbReference type="ARBA" id="ARBA00022692"/>
    </source>
</evidence>
<dbReference type="PANTHER" id="PTHR34975:SF2">
    <property type="entry name" value="SPORE GERMINATION PROTEIN A2"/>
    <property type="match status" value="1"/>
</dbReference>
<keyword evidence="5 8" id="KW-0812">Transmembrane</keyword>
<proteinExistence type="inferred from homology"/>
<evidence type="ECO:0000256" key="3">
    <source>
        <dbReference type="ARBA" id="ARBA00022448"/>
    </source>
</evidence>
<feature type="transmembrane region" description="Helical" evidence="8">
    <location>
        <begin position="307"/>
        <end position="324"/>
    </location>
</feature>
<protein>
    <submittedName>
        <fullName evidence="9">Endospore germination permease</fullName>
    </submittedName>
</protein>
<keyword evidence="3" id="KW-0813">Transport</keyword>
<evidence type="ECO:0000256" key="7">
    <source>
        <dbReference type="ARBA" id="ARBA00023136"/>
    </source>
</evidence>
<keyword evidence="4" id="KW-0309">Germination</keyword>
<dbReference type="InterPro" id="IPR004761">
    <property type="entry name" value="Spore_GerAB"/>
</dbReference>
<feature type="transmembrane region" description="Helical" evidence="8">
    <location>
        <begin position="187"/>
        <end position="208"/>
    </location>
</feature>
<evidence type="ECO:0000313" key="9">
    <source>
        <dbReference type="EMBL" id="MXQ52513.1"/>
    </source>
</evidence>
<evidence type="ECO:0000256" key="1">
    <source>
        <dbReference type="ARBA" id="ARBA00004141"/>
    </source>
</evidence>
<keyword evidence="10" id="KW-1185">Reference proteome</keyword>
<comment type="caution">
    <text evidence="9">The sequence shown here is derived from an EMBL/GenBank/DDBJ whole genome shotgun (WGS) entry which is preliminary data.</text>
</comment>
<gene>
    <name evidence="9" type="ORF">GSM42_01835</name>
</gene>
<evidence type="ECO:0000256" key="4">
    <source>
        <dbReference type="ARBA" id="ARBA00022544"/>
    </source>
</evidence>
<comment type="subcellular location">
    <subcellularLocation>
        <location evidence="1">Membrane</location>
        <topology evidence="1">Multi-pass membrane protein</topology>
    </subcellularLocation>
</comment>
<dbReference type="NCBIfam" id="TIGR00912">
    <property type="entry name" value="2A0309"/>
    <property type="match status" value="1"/>
</dbReference>
<name>A0A6I4VNA6_9BACL</name>
<comment type="similarity">
    <text evidence="2">Belongs to the amino acid-polyamine-organocation (APC) superfamily. Spore germination protein (SGP) (TC 2.A.3.9) family.</text>
</comment>
<dbReference type="PANTHER" id="PTHR34975">
    <property type="entry name" value="SPORE GERMINATION PROTEIN A2"/>
    <property type="match status" value="1"/>
</dbReference>
<evidence type="ECO:0000256" key="2">
    <source>
        <dbReference type="ARBA" id="ARBA00007998"/>
    </source>
</evidence>
<sequence length="368" mass="41368">MIGKEKIEYRQFAILVLLFTIGTSIIIAPNMLAAYAQQDAWISALLGLGVGLFIVWCYSVMGRYYKELTLIEAIHASFGNYLGFVIALIFSGFALILSSLVLSNIGTFVSTRLLVGTPLDAIEYIFVITVVIAVRLGIETLARSSEFMIPMFTFLFFILTFAVLPQIDWDNIKPFFEHDMKQIMQSSYGFISFPFGELLLFLMLTPYIAKQKNITRGYMIGALIGGLVLFVITLVSILSLGGHGTAIHTYPAFAIAKKIDMGGVIQRIEVIMAGIWMFSIFTKLSLCVYVTALCLKQLFRLRDMNCLTLPIALILIPLSQWLSPNATDFQTLTQRGMMYFTYGVMLIPFLTTGLLFLKRKWMKNKNQS</sequence>
<feature type="transmembrane region" description="Helical" evidence="8">
    <location>
        <begin position="41"/>
        <end position="61"/>
    </location>
</feature>
<keyword evidence="7 8" id="KW-0472">Membrane</keyword>